<evidence type="ECO:0000313" key="2">
    <source>
        <dbReference type="Proteomes" id="UP000607653"/>
    </source>
</evidence>
<evidence type="ECO:0000313" key="1">
    <source>
        <dbReference type="EMBL" id="DAD26811.1"/>
    </source>
</evidence>
<keyword evidence="2" id="KW-1185">Reference proteome</keyword>
<organism evidence="1 2">
    <name type="scientific">Nelumbo nucifera</name>
    <name type="common">Sacred lotus</name>
    <dbReference type="NCBI Taxonomy" id="4432"/>
    <lineage>
        <taxon>Eukaryota</taxon>
        <taxon>Viridiplantae</taxon>
        <taxon>Streptophyta</taxon>
        <taxon>Embryophyta</taxon>
        <taxon>Tracheophyta</taxon>
        <taxon>Spermatophyta</taxon>
        <taxon>Magnoliopsida</taxon>
        <taxon>Proteales</taxon>
        <taxon>Nelumbonaceae</taxon>
        <taxon>Nelumbo</taxon>
    </lineage>
</organism>
<reference evidence="1 2" key="1">
    <citation type="journal article" date="2020" name="Mol. Biol. Evol.">
        <title>Distinct Expression and Methylation Patterns for Genes with Different Fates following a Single Whole-Genome Duplication in Flowering Plants.</title>
        <authorList>
            <person name="Shi T."/>
            <person name="Rahmani R.S."/>
            <person name="Gugger P.F."/>
            <person name="Wang M."/>
            <person name="Li H."/>
            <person name="Zhang Y."/>
            <person name="Li Z."/>
            <person name="Wang Q."/>
            <person name="Van de Peer Y."/>
            <person name="Marchal K."/>
            <person name="Chen J."/>
        </authorList>
    </citation>
    <scope>NUCLEOTIDE SEQUENCE [LARGE SCALE GENOMIC DNA]</scope>
    <source>
        <tissue evidence="1">Leaf</tissue>
    </source>
</reference>
<comment type="caution">
    <text evidence="1">The sequence shown here is derived from an EMBL/GenBank/DDBJ whole genome shotgun (WGS) entry which is preliminary data.</text>
</comment>
<dbReference type="EMBL" id="DUZY01000002">
    <property type="protein sequence ID" value="DAD26811.1"/>
    <property type="molecule type" value="Genomic_DNA"/>
</dbReference>
<name>A0A822Y5D7_NELNU</name>
<gene>
    <name evidence="1" type="ORF">HUJ06_028279</name>
</gene>
<sequence length="27" mass="3042">MKRSKKLSGGDQEILFQCSRDPGISIF</sequence>
<dbReference type="AlphaFoldDB" id="A0A822Y5D7"/>
<dbReference type="Proteomes" id="UP000607653">
    <property type="component" value="Unassembled WGS sequence"/>
</dbReference>
<protein>
    <submittedName>
        <fullName evidence="1">Uncharacterized protein</fullName>
    </submittedName>
</protein>
<proteinExistence type="predicted"/>
<accession>A0A822Y5D7</accession>